<dbReference type="InterPro" id="IPR023187">
    <property type="entry name" value="Tscrpt_reg_MarR-type_CS"/>
</dbReference>
<dbReference type="InterPro" id="IPR000835">
    <property type="entry name" value="HTH_MarR-typ"/>
</dbReference>
<dbReference type="PANTHER" id="PTHR42756">
    <property type="entry name" value="TRANSCRIPTIONAL REGULATOR, MARR"/>
    <property type="match status" value="1"/>
</dbReference>
<dbReference type="InterPro" id="IPR036390">
    <property type="entry name" value="WH_DNA-bd_sf"/>
</dbReference>
<dbReference type="PROSITE" id="PS50995">
    <property type="entry name" value="HTH_MARR_2"/>
    <property type="match status" value="1"/>
</dbReference>
<dbReference type="SMART" id="SM00347">
    <property type="entry name" value="HTH_MARR"/>
    <property type="match status" value="1"/>
</dbReference>
<reference evidence="5 6" key="1">
    <citation type="submission" date="2021-01" db="EMBL/GenBank/DDBJ databases">
        <title>Genomic Encyclopedia of Type Strains, Phase IV (KMG-IV): sequencing the most valuable type-strain genomes for metagenomic binning, comparative biology and taxonomic classification.</title>
        <authorList>
            <person name="Goeker M."/>
        </authorList>
    </citation>
    <scope>NUCLEOTIDE SEQUENCE [LARGE SCALE GENOMIC DNA]</scope>
    <source>
        <strain evidence="5 6">DSM 24834</strain>
    </source>
</reference>
<evidence type="ECO:0000256" key="1">
    <source>
        <dbReference type="ARBA" id="ARBA00023015"/>
    </source>
</evidence>
<evidence type="ECO:0000259" key="4">
    <source>
        <dbReference type="PROSITE" id="PS50995"/>
    </source>
</evidence>
<feature type="domain" description="HTH marR-type" evidence="4">
    <location>
        <begin position="7"/>
        <end position="141"/>
    </location>
</feature>
<organism evidence="5 6">
    <name type="scientific">Rossellomorea pakistanensis</name>
    <dbReference type="NCBI Taxonomy" id="992288"/>
    <lineage>
        <taxon>Bacteria</taxon>
        <taxon>Bacillati</taxon>
        <taxon>Bacillota</taxon>
        <taxon>Bacilli</taxon>
        <taxon>Bacillales</taxon>
        <taxon>Bacillaceae</taxon>
        <taxon>Rossellomorea</taxon>
    </lineage>
</organism>
<evidence type="ECO:0000256" key="2">
    <source>
        <dbReference type="ARBA" id="ARBA00023125"/>
    </source>
</evidence>
<dbReference type="RefSeq" id="WP_205170438.1">
    <property type="nucleotide sequence ID" value="NZ_JAFBDZ010000002.1"/>
</dbReference>
<dbReference type="GO" id="GO:0003677">
    <property type="term" value="F:DNA binding"/>
    <property type="evidence" value="ECO:0007669"/>
    <property type="project" value="UniProtKB-KW"/>
</dbReference>
<accession>A0ABS2NBC2</accession>
<comment type="caution">
    <text evidence="5">The sequence shown here is derived from an EMBL/GenBank/DDBJ whole genome shotgun (WGS) entry which is preliminary data.</text>
</comment>
<dbReference type="PANTHER" id="PTHR42756:SF1">
    <property type="entry name" value="TRANSCRIPTIONAL REPRESSOR OF EMRAB OPERON"/>
    <property type="match status" value="1"/>
</dbReference>
<name>A0ABS2NBC2_9BACI</name>
<keyword evidence="2 5" id="KW-0238">DNA-binding</keyword>
<dbReference type="EMBL" id="JAFBDZ010000002">
    <property type="protein sequence ID" value="MBM7585133.1"/>
    <property type="molecule type" value="Genomic_DNA"/>
</dbReference>
<dbReference type="Pfam" id="PF01047">
    <property type="entry name" value="MarR"/>
    <property type="match status" value="1"/>
</dbReference>
<evidence type="ECO:0000313" key="5">
    <source>
        <dbReference type="EMBL" id="MBM7585133.1"/>
    </source>
</evidence>
<dbReference type="SUPFAM" id="SSF46785">
    <property type="entry name" value="Winged helix' DNA-binding domain"/>
    <property type="match status" value="1"/>
</dbReference>
<gene>
    <name evidence="5" type="ORF">JOC86_001675</name>
</gene>
<protein>
    <submittedName>
        <fullName evidence="5">DNA-binding MarR family transcriptional regulator</fullName>
    </submittedName>
</protein>
<evidence type="ECO:0000256" key="3">
    <source>
        <dbReference type="ARBA" id="ARBA00023163"/>
    </source>
</evidence>
<keyword evidence="6" id="KW-1185">Reference proteome</keyword>
<dbReference type="Proteomes" id="UP001646157">
    <property type="component" value="Unassembled WGS sequence"/>
</dbReference>
<sequence>MNGQTKIKKVMHSFHEINRGFYSVLNNEIAQLGITVKQLLVLRTLKEEPDISLGELAERLQVGCSTMSGIVDRLVKAGYLFRERSEKDRRSLLIRLTEKGAEKQKECDNIFIEQMSKILDIPDKDLEQLLQLHHLLIEKMKTKGAEVKNDE</sequence>
<dbReference type="Gene3D" id="1.10.10.10">
    <property type="entry name" value="Winged helix-like DNA-binding domain superfamily/Winged helix DNA-binding domain"/>
    <property type="match status" value="1"/>
</dbReference>
<dbReference type="PROSITE" id="PS01117">
    <property type="entry name" value="HTH_MARR_1"/>
    <property type="match status" value="1"/>
</dbReference>
<keyword evidence="3" id="KW-0804">Transcription</keyword>
<proteinExistence type="predicted"/>
<keyword evidence="1" id="KW-0805">Transcription regulation</keyword>
<dbReference type="PRINTS" id="PR00598">
    <property type="entry name" value="HTHMARR"/>
</dbReference>
<dbReference type="InterPro" id="IPR036388">
    <property type="entry name" value="WH-like_DNA-bd_sf"/>
</dbReference>
<evidence type="ECO:0000313" key="6">
    <source>
        <dbReference type="Proteomes" id="UP001646157"/>
    </source>
</evidence>